<sequence length="89" mass="9657">MSVRKKNRKAVKHTHKHQGSKKSAKQIGFVSTHPRAAMFTGSSLIVIGVFLLITGMGNDAKFGLAMLSMAIGTIILFFENSALPKKTVK</sequence>
<feature type="transmembrane region" description="Helical" evidence="2">
    <location>
        <begin position="62"/>
        <end position="83"/>
    </location>
</feature>
<evidence type="ECO:0000256" key="1">
    <source>
        <dbReference type="SAM" id="MobiDB-lite"/>
    </source>
</evidence>
<organism evidence="3 4">
    <name type="scientific">Moritella yayanosii</name>
    <dbReference type="NCBI Taxonomy" id="69539"/>
    <lineage>
        <taxon>Bacteria</taxon>
        <taxon>Pseudomonadati</taxon>
        <taxon>Pseudomonadota</taxon>
        <taxon>Gammaproteobacteria</taxon>
        <taxon>Alteromonadales</taxon>
        <taxon>Moritellaceae</taxon>
        <taxon>Moritella</taxon>
    </lineage>
</organism>
<feature type="compositionally biased region" description="Basic residues" evidence="1">
    <location>
        <begin position="1"/>
        <end position="24"/>
    </location>
</feature>
<dbReference type="OrthoDB" id="6215877at2"/>
<name>A0A330LLY7_9GAMM</name>
<keyword evidence="2" id="KW-0812">Transmembrane</keyword>
<dbReference type="AlphaFoldDB" id="A0A330LLY7"/>
<reference evidence="4" key="1">
    <citation type="submission" date="2018-05" db="EMBL/GenBank/DDBJ databases">
        <authorList>
            <person name="Cea G.-C."/>
            <person name="William W."/>
        </authorList>
    </citation>
    <scope>NUCLEOTIDE SEQUENCE [LARGE SCALE GENOMIC DNA]</scope>
    <source>
        <strain evidence="4">DB21MT 5</strain>
    </source>
</reference>
<evidence type="ECO:0000313" key="3">
    <source>
        <dbReference type="EMBL" id="SQD76858.1"/>
    </source>
</evidence>
<proteinExistence type="predicted"/>
<keyword evidence="2" id="KW-1133">Transmembrane helix</keyword>
<accession>A0A330LLY7</accession>
<keyword evidence="4" id="KW-1185">Reference proteome</keyword>
<dbReference type="Proteomes" id="UP000250163">
    <property type="component" value="Chromosome MORIYA"/>
</dbReference>
<evidence type="ECO:0000313" key="4">
    <source>
        <dbReference type="Proteomes" id="UP000250163"/>
    </source>
</evidence>
<dbReference type="EMBL" id="LS483250">
    <property type="protein sequence ID" value="SQD76858.1"/>
    <property type="molecule type" value="Genomic_DNA"/>
</dbReference>
<protein>
    <submittedName>
        <fullName evidence="3">Uncharacterized protein</fullName>
    </submittedName>
</protein>
<feature type="transmembrane region" description="Helical" evidence="2">
    <location>
        <begin position="36"/>
        <end position="56"/>
    </location>
</feature>
<keyword evidence="2" id="KW-0472">Membrane</keyword>
<dbReference type="KEGG" id="mya:MORIYA_0380"/>
<evidence type="ECO:0000256" key="2">
    <source>
        <dbReference type="SAM" id="Phobius"/>
    </source>
</evidence>
<gene>
    <name evidence="3" type="ORF">MORIYA_0380</name>
</gene>
<dbReference type="RefSeq" id="WP_112712208.1">
    <property type="nucleotide sequence ID" value="NZ_LS483250.1"/>
</dbReference>
<feature type="region of interest" description="Disordered" evidence="1">
    <location>
        <begin position="1"/>
        <end position="26"/>
    </location>
</feature>